<evidence type="ECO:0000256" key="1">
    <source>
        <dbReference type="SAM" id="MobiDB-lite"/>
    </source>
</evidence>
<feature type="compositionally biased region" description="Polar residues" evidence="1">
    <location>
        <begin position="40"/>
        <end position="50"/>
    </location>
</feature>
<evidence type="ECO:0000313" key="3">
    <source>
        <dbReference type="Proteomes" id="UP001498398"/>
    </source>
</evidence>
<protein>
    <submittedName>
        <fullName evidence="2">Uncharacterized protein</fullName>
    </submittedName>
</protein>
<feature type="region of interest" description="Disordered" evidence="1">
    <location>
        <begin position="103"/>
        <end position="137"/>
    </location>
</feature>
<proteinExistence type="predicted"/>
<sequence length="232" mass="24996">MSLNRENGSGHHYLISACNEASISPYIAMGPSLDPPGTDRGQSSSSQTTPRLEIKNIDTSFPPSVSSSRTQTLSCSMPRRDQLLSPASPLLKQSDAILRGTQLSQSSESHLLFPEPSSATSPPSTPRRDGSRTPRPHHHAELLSALNSPNISDLTKMFSTKIGDFIESLSDSEDESSSPISRLKTLPSASSAQSPLHPGKKGLLRTVPLPAEDEEDPKDPYIYASPRPSKRA</sequence>
<gene>
    <name evidence="2" type="ORF">VKT23_006637</name>
</gene>
<comment type="caution">
    <text evidence="2">The sequence shown here is derived from an EMBL/GenBank/DDBJ whole genome shotgun (WGS) entry which is preliminary data.</text>
</comment>
<dbReference type="Proteomes" id="UP001498398">
    <property type="component" value="Unassembled WGS sequence"/>
</dbReference>
<organism evidence="2 3">
    <name type="scientific">Marasmiellus scandens</name>
    <dbReference type="NCBI Taxonomy" id="2682957"/>
    <lineage>
        <taxon>Eukaryota</taxon>
        <taxon>Fungi</taxon>
        <taxon>Dikarya</taxon>
        <taxon>Basidiomycota</taxon>
        <taxon>Agaricomycotina</taxon>
        <taxon>Agaricomycetes</taxon>
        <taxon>Agaricomycetidae</taxon>
        <taxon>Agaricales</taxon>
        <taxon>Marasmiineae</taxon>
        <taxon>Omphalotaceae</taxon>
        <taxon>Marasmiellus</taxon>
    </lineage>
</organism>
<keyword evidence="3" id="KW-1185">Reference proteome</keyword>
<dbReference type="PROSITE" id="PS51257">
    <property type="entry name" value="PROKAR_LIPOPROTEIN"/>
    <property type="match status" value="1"/>
</dbReference>
<evidence type="ECO:0000313" key="2">
    <source>
        <dbReference type="EMBL" id="KAK7464467.1"/>
    </source>
</evidence>
<dbReference type="EMBL" id="JBANRG010000008">
    <property type="protein sequence ID" value="KAK7464467.1"/>
    <property type="molecule type" value="Genomic_DNA"/>
</dbReference>
<accession>A0ABR1JPP5</accession>
<feature type="region of interest" description="Disordered" evidence="1">
    <location>
        <begin position="169"/>
        <end position="232"/>
    </location>
</feature>
<name>A0ABR1JPP5_9AGAR</name>
<reference evidence="2 3" key="1">
    <citation type="submission" date="2024-01" db="EMBL/GenBank/DDBJ databases">
        <title>A draft genome for the cacao thread blight pathogen Marasmiellus scandens.</title>
        <authorList>
            <person name="Baruah I.K."/>
            <person name="Leung J."/>
            <person name="Bukari Y."/>
            <person name="Amoako-Attah I."/>
            <person name="Meinhardt L.W."/>
            <person name="Bailey B.A."/>
            <person name="Cohen S.P."/>
        </authorList>
    </citation>
    <scope>NUCLEOTIDE SEQUENCE [LARGE SCALE GENOMIC DNA]</scope>
    <source>
        <strain evidence="2 3">GH-19</strain>
    </source>
</reference>
<feature type="region of interest" description="Disordered" evidence="1">
    <location>
        <begin position="28"/>
        <end position="88"/>
    </location>
</feature>
<feature type="compositionally biased region" description="Polar residues" evidence="1">
    <location>
        <begin position="57"/>
        <end position="75"/>
    </location>
</feature>